<dbReference type="Pfam" id="PF13673">
    <property type="entry name" value="Acetyltransf_10"/>
    <property type="match status" value="1"/>
</dbReference>
<gene>
    <name evidence="4" type="ORF">FE784_05975</name>
</gene>
<dbReference type="PANTHER" id="PTHR43877">
    <property type="entry name" value="AMINOALKYLPHOSPHONATE N-ACETYLTRANSFERASE-RELATED-RELATED"/>
    <property type="match status" value="1"/>
</dbReference>
<dbReference type="SUPFAM" id="SSF55729">
    <property type="entry name" value="Acyl-CoA N-acyltransferases (Nat)"/>
    <property type="match status" value="1"/>
</dbReference>
<evidence type="ECO:0000313" key="5">
    <source>
        <dbReference type="Proteomes" id="UP000307943"/>
    </source>
</evidence>
<name>A0A5C4TDD6_9BACL</name>
<dbReference type="Gene3D" id="3.40.630.30">
    <property type="match status" value="1"/>
</dbReference>
<dbReference type="CDD" id="cd04301">
    <property type="entry name" value="NAT_SF"/>
    <property type="match status" value="1"/>
</dbReference>
<comment type="caution">
    <text evidence="4">The sequence shown here is derived from an EMBL/GenBank/DDBJ whole genome shotgun (WGS) entry which is preliminary data.</text>
</comment>
<dbReference type="RefSeq" id="WP_139601229.1">
    <property type="nucleotide sequence ID" value="NZ_VDCQ01000006.1"/>
</dbReference>
<keyword evidence="5" id="KW-1185">Reference proteome</keyword>
<dbReference type="OrthoDB" id="9796171at2"/>
<dbReference type="InterPro" id="IPR050832">
    <property type="entry name" value="Bact_Acetyltransf"/>
</dbReference>
<evidence type="ECO:0000256" key="1">
    <source>
        <dbReference type="ARBA" id="ARBA00022679"/>
    </source>
</evidence>
<evidence type="ECO:0000313" key="4">
    <source>
        <dbReference type="EMBL" id="TNJ67094.1"/>
    </source>
</evidence>
<dbReference type="GO" id="GO:0016747">
    <property type="term" value="F:acyltransferase activity, transferring groups other than amino-acyl groups"/>
    <property type="evidence" value="ECO:0007669"/>
    <property type="project" value="InterPro"/>
</dbReference>
<reference evidence="4 5" key="1">
    <citation type="submission" date="2019-05" db="EMBL/GenBank/DDBJ databases">
        <title>We sequenced the genome of Paenibacillus hemerocallicola KCTC 33185 for further insight into its adaptation and study the phylogeny of Paenibacillus.</title>
        <authorList>
            <person name="Narsing Rao M.P."/>
        </authorList>
    </citation>
    <scope>NUCLEOTIDE SEQUENCE [LARGE SCALE GENOMIC DNA]</scope>
    <source>
        <strain evidence="4 5">KCTC 33185</strain>
    </source>
</reference>
<keyword evidence="1 4" id="KW-0808">Transferase</keyword>
<proteinExistence type="predicted"/>
<evidence type="ECO:0000259" key="3">
    <source>
        <dbReference type="PROSITE" id="PS51186"/>
    </source>
</evidence>
<dbReference type="AlphaFoldDB" id="A0A5C4TDD6"/>
<dbReference type="Proteomes" id="UP000307943">
    <property type="component" value="Unassembled WGS sequence"/>
</dbReference>
<keyword evidence="2" id="KW-0012">Acyltransferase</keyword>
<dbReference type="EMBL" id="VDCQ01000006">
    <property type="protein sequence ID" value="TNJ67094.1"/>
    <property type="molecule type" value="Genomic_DNA"/>
</dbReference>
<organism evidence="4 5">
    <name type="scientific">Paenibacillus hemerocallicola</name>
    <dbReference type="NCBI Taxonomy" id="1172614"/>
    <lineage>
        <taxon>Bacteria</taxon>
        <taxon>Bacillati</taxon>
        <taxon>Bacillota</taxon>
        <taxon>Bacilli</taxon>
        <taxon>Bacillales</taxon>
        <taxon>Paenibacillaceae</taxon>
        <taxon>Paenibacillus</taxon>
    </lineage>
</organism>
<accession>A0A5C4TDD6</accession>
<protein>
    <submittedName>
        <fullName evidence="4">GNAT family N-acetyltransferase</fullName>
    </submittedName>
</protein>
<evidence type="ECO:0000256" key="2">
    <source>
        <dbReference type="ARBA" id="ARBA00023315"/>
    </source>
</evidence>
<dbReference type="InterPro" id="IPR000182">
    <property type="entry name" value="GNAT_dom"/>
</dbReference>
<dbReference type="PROSITE" id="PS51186">
    <property type="entry name" value="GNAT"/>
    <property type="match status" value="1"/>
</dbReference>
<dbReference type="InterPro" id="IPR016181">
    <property type="entry name" value="Acyl_CoA_acyltransferase"/>
</dbReference>
<feature type="domain" description="N-acetyltransferase" evidence="3">
    <location>
        <begin position="1"/>
        <end position="146"/>
    </location>
</feature>
<sequence>MNVVYVNNPEQLAQCLQLRSEVFVVEQKVPAELEIDELDSLESPCRHILVLDEGEPVAAARMKAYDPQTAKMQRVAVKRERRGSGCGRIVMDALERLAVERGFAYSILDAQLQAQPFYERLGYEVVSEEPFYDAGILHVRMRKRLTDRL</sequence>